<dbReference type="InterPro" id="IPR008320">
    <property type="entry name" value="UCP032025"/>
</dbReference>
<proteinExistence type="predicted"/>
<comment type="caution">
    <text evidence="1">The sequence shown here is derived from an EMBL/GenBank/DDBJ whole genome shotgun (WGS) entry which is preliminary data.</text>
</comment>
<evidence type="ECO:0000313" key="1">
    <source>
        <dbReference type="EMBL" id="HAE26955.1"/>
    </source>
</evidence>
<sequence>MTIHMVKLSVGSEDVEDIANWQARYLKTSPNPAHYTRMFPKRAEEILRGGSIYWVVKGAIRVRQRIVDIRQEQDSEGRDMCALIFDPELVRTYAKPKRPFQGWRYLKPEDAPRDLKSGEAALDIPPDLDTALKNAGVW</sequence>
<dbReference type="PIRSF" id="PIRSF032025">
    <property type="entry name" value="UCP032025"/>
    <property type="match status" value="1"/>
</dbReference>
<dbReference type="EMBL" id="DMAN01000160">
    <property type="protein sequence ID" value="HAE26955.1"/>
    <property type="molecule type" value="Genomic_DNA"/>
</dbReference>
<dbReference type="Proteomes" id="UP000259610">
    <property type="component" value="Unassembled WGS sequence"/>
</dbReference>
<gene>
    <name evidence="1" type="ORF">DCG58_07340</name>
</gene>
<evidence type="ECO:0000313" key="2">
    <source>
        <dbReference type="Proteomes" id="UP000259610"/>
    </source>
</evidence>
<dbReference type="RefSeq" id="WP_035568569.1">
    <property type="nucleotide sequence ID" value="NZ_CAJQMV010000050.1"/>
</dbReference>
<organism evidence="1 2">
    <name type="scientific">Hyphomonas adhaerens</name>
    <dbReference type="NCBI Taxonomy" id="81029"/>
    <lineage>
        <taxon>Bacteria</taxon>
        <taxon>Pseudomonadati</taxon>
        <taxon>Pseudomonadota</taxon>
        <taxon>Alphaproteobacteria</taxon>
        <taxon>Hyphomonadales</taxon>
        <taxon>Hyphomonadaceae</taxon>
        <taxon>Hyphomonas</taxon>
    </lineage>
</organism>
<reference evidence="1 2" key="1">
    <citation type="journal article" date="2018" name="Nat. Biotechnol.">
        <title>A standardized bacterial taxonomy based on genome phylogeny substantially revises the tree of life.</title>
        <authorList>
            <person name="Parks D.H."/>
            <person name="Chuvochina M."/>
            <person name="Waite D.W."/>
            <person name="Rinke C."/>
            <person name="Skarshewski A."/>
            <person name="Chaumeil P.A."/>
            <person name="Hugenholtz P."/>
        </authorList>
    </citation>
    <scope>NUCLEOTIDE SEQUENCE [LARGE SCALE GENOMIC DNA]</scope>
    <source>
        <strain evidence="1">UBA8733</strain>
    </source>
</reference>
<accession>A0A3B9GWX1</accession>
<name>A0A3B9GWX1_9PROT</name>
<dbReference type="AlphaFoldDB" id="A0A3B9GWX1"/>
<dbReference type="Pfam" id="PF07370">
    <property type="entry name" value="DUF1489"/>
    <property type="match status" value="1"/>
</dbReference>
<protein>
    <submittedName>
        <fullName evidence="1">DUF1489 domain-containing protein</fullName>
    </submittedName>
</protein>